<keyword evidence="4" id="KW-0408">Iron</keyword>
<evidence type="ECO:0000256" key="1">
    <source>
        <dbReference type="ARBA" id="ARBA00022714"/>
    </source>
</evidence>
<dbReference type="InterPro" id="IPR036884">
    <property type="entry name" value="2Fe-2S-bd_dom_sf"/>
</dbReference>
<keyword evidence="1" id="KW-0001">2Fe-2S</keyword>
<keyword evidence="2" id="KW-0479">Metal-binding</keyword>
<reference evidence="7" key="1">
    <citation type="submission" date="2023-07" db="EMBL/GenBank/DDBJ databases">
        <title>Degradation of tert-butanol by M. austroafricanum TBA100.</title>
        <authorList>
            <person name="Helbich S."/>
            <person name="Vainshtein Y."/>
        </authorList>
    </citation>
    <scope>NUCLEOTIDE SEQUENCE</scope>
    <source>
        <strain evidence="7">TBA100</strain>
    </source>
</reference>
<evidence type="ECO:0000256" key="3">
    <source>
        <dbReference type="ARBA" id="ARBA00023002"/>
    </source>
</evidence>
<dbReference type="InterPro" id="IPR012675">
    <property type="entry name" value="Beta-grasp_dom_sf"/>
</dbReference>
<evidence type="ECO:0000259" key="6">
    <source>
        <dbReference type="PROSITE" id="PS51085"/>
    </source>
</evidence>
<keyword evidence="3" id="KW-0560">Oxidoreductase</keyword>
<dbReference type="PROSITE" id="PS51085">
    <property type="entry name" value="2FE2S_FER_2"/>
    <property type="match status" value="1"/>
</dbReference>
<dbReference type="SUPFAM" id="SSF54292">
    <property type="entry name" value="2Fe-2S ferredoxin-like"/>
    <property type="match status" value="1"/>
</dbReference>
<dbReference type="InterPro" id="IPR006058">
    <property type="entry name" value="2Fe2S_fd_BS"/>
</dbReference>
<feature type="domain" description="2Fe-2S ferredoxin-type" evidence="6">
    <location>
        <begin position="1"/>
        <end position="75"/>
    </location>
</feature>
<evidence type="ECO:0000256" key="2">
    <source>
        <dbReference type="ARBA" id="ARBA00022723"/>
    </source>
</evidence>
<dbReference type="PANTHER" id="PTHR44379">
    <property type="entry name" value="OXIDOREDUCTASE WITH IRON-SULFUR SUBUNIT"/>
    <property type="match status" value="1"/>
</dbReference>
<dbReference type="CDD" id="cd00207">
    <property type="entry name" value="fer2"/>
    <property type="match status" value="1"/>
</dbReference>
<protein>
    <submittedName>
        <fullName evidence="7">2Fe-2S iron-sulfur cluster-binding protein</fullName>
    </submittedName>
</protein>
<dbReference type="Gene3D" id="3.10.20.30">
    <property type="match status" value="1"/>
</dbReference>
<dbReference type="Gene3D" id="1.10.150.120">
    <property type="entry name" value="[2Fe-2S]-binding domain"/>
    <property type="match status" value="1"/>
</dbReference>
<keyword evidence="5" id="KW-0411">Iron-sulfur</keyword>
<dbReference type="Proteomes" id="UP001172687">
    <property type="component" value="Unassembled WGS sequence"/>
</dbReference>
<organism evidence="7 8">
    <name type="scientific">Mycolicibacterium austroafricanum</name>
    <name type="common">Mycobacterium austroafricanum</name>
    <dbReference type="NCBI Taxonomy" id="39687"/>
    <lineage>
        <taxon>Bacteria</taxon>
        <taxon>Bacillati</taxon>
        <taxon>Actinomycetota</taxon>
        <taxon>Actinomycetes</taxon>
        <taxon>Mycobacteriales</taxon>
        <taxon>Mycobacteriaceae</taxon>
        <taxon>Mycolicibacterium</taxon>
    </lineage>
</organism>
<dbReference type="PANTHER" id="PTHR44379:SF5">
    <property type="entry name" value="OXIDOREDUCTASE WITH IRON-SULFUR SUBUNIT"/>
    <property type="match status" value="1"/>
</dbReference>
<evidence type="ECO:0000313" key="7">
    <source>
        <dbReference type="EMBL" id="MDN4522615.1"/>
    </source>
</evidence>
<name>A0ABT8HPB9_MYCAO</name>
<keyword evidence="8" id="KW-1185">Reference proteome</keyword>
<dbReference type="InterPro" id="IPR051452">
    <property type="entry name" value="Diverse_Oxidoreductases"/>
</dbReference>
<evidence type="ECO:0000256" key="4">
    <source>
        <dbReference type="ARBA" id="ARBA00023004"/>
    </source>
</evidence>
<dbReference type="Pfam" id="PF01799">
    <property type="entry name" value="Fer2_2"/>
    <property type="match status" value="1"/>
</dbReference>
<dbReference type="EMBL" id="JAUHTC010000101">
    <property type="protein sequence ID" value="MDN4522615.1"/>
    <property type="molecule type" value="Genomic_DNA"/>
</dbReference>
<dbReference type="PROSITE" id="PS00197">
    <property type="entry name" value="2FE2S_FER_1"/>
    <property type="match status" value="1"/>
</dbReference>
<dbReference type="RefSeq" id="WP_105388869.1">
    <property type="nucleotide sequence ID" value="NZ_CP070380.1"/>
</dbReference>
<evidence type="ECO:0000313" key="8">
    <source>
        <dbReference type="Proteomes" id="UP001172687"/>
    </source>
</evidence>
<accession>A0ABT8HPB9</accession>
<dbReference type="InterPro" id="IPR001041">
    <property type="entry name" value="2Fe-2S_ferredoxin-type"/>
</dbReference>
<dbReference type="SUPFAM" id="SSF47741">
    <property type="entry name" value="CO dehydrogenase ISP C-domain like"/>
    <property type="match status" value="1"/>
</dbReference>
<evidence type="ECO:0000256" key="5">
    <source>
        <dbReference type="ARBA" id="ARBA00023014"/>
    </source>
</evidence>
<proteinExistence type="predicted"/>
<dbReference type="Pfam" id="PF00111">
    <property type="entry name" value="Fer2"/>
    <property type="match status" value="1"/>
</dbReference>
<comment type="caution">
    <text evidence="7">The sequence shown here is derived from an EMBL/GenBank/DDBJ whole genome shotgun (WGS) entry which is preliminary data.</text>
</comment>
<gene>
    <name evidence="7" type="ORF">QYF68_33035</name>
</gene>
<dbReference type="InterPro" id="IPR036010">
    <property type="entry name" value="2Fe-2S_ferredoxin-like_sf"/>
</dbReference>
<dbReference type="InterPro" id="IPR002888">
    <property type="entry name" value="2Fe-2S-bd"/>
</dbReference>
<sequence length="160" mass="16389">MRSTISVDGIEVAVPVEGTASLWAILDHHGVRVPMGCGTGHCGACTVLLDGTPTPSCVVPKGAVRGARVHTAAATALPTLVEAMAREGAVQCGFCSPGLVVTLSWAIRLAVAQNRTLDTDEVKELLIGHLCRCTGYQAIIAAVLSACRDALDAPEGKCGA</sequence>